<feature type="chain" id="PRO_5026720239" description="Prolow-density lipoprotein receptor-related protein 1-like beta-propeller domain-containing protein" evidence="1">
    <location>
        <begin position="25"/>
        <end position="336"/>
    </location>
</feature>
<dbReference type="AlphaFoldDB" id="A0A6N3EV24"/>
<protein>
    <recommendedName>
        <fullName evidence="2">Prolow-density lipoprotein receptor-related protein 1-like beta-propeller domain-containing protein</fullName>
    </recommendedName>
</protein>
<feature type="domain" description="Prolow-density lipoprotein receptor-related protein 1-like beta-propeller" evidence="2">
    <location>
        <begin position="38"/>
        <end position="175"/>
    </location>
</feature>
<organism evidence="3">
    <name type="scientific">Clostridium paraputrificum</name>
    <dbReference type="NCBI Taxonomy" id="29363"/>
    <lineage>
        <taxon>Bacteria</taxon>
        <taxon>Bacillati</taxon>
        <taxon>Bacillota</taxon>
        <taxon>Clostridia</taxon>
        <taxon>Eubacteriales</taxon>
        <taxon>Clostridiaceae</taxon>
        <taxon>Clostridium</taxon>
    </lineage>
</organism>
<dbReference type="EMBL" id="CACRTV010000056">
    <property type="protein sequence ID" value="VYU42543.1"/>
    <property type="molecule type" value="Genomic_DNA"/>
</dbReference>
<dbReference type="InterPro" id="IPR032485">
    <property type="entry name" value="LRP1-like_beta_prop"/>
</dbReference>
<evidence type="ECO:0000259" key="2">
    <source>
        <dbReference type="Pfam" id="PF16472"/>
    </source>
</evidence>
<feature type="signal peptide" evidence="1">
    <location>
        <begin position="1"/>
        <end position="24"/>
    </location>
</feature>
<proteinExistence type="predicted"/>
<name>A0A6N3EV24_9CLOT</name>
<sequence length="336" mass="39078">MRKKVFMFSMIVTILISFIGCSNANEDNIGDSNRSYGNTINNYYKGMSACKYNDEIYFSGWNDRAFYKIKNDGTGLEKLNNDYPKDINIYRNNIYYIDESDLGKMELIKVDLDGKSNKEVLSDKAYSVMIKDDKLMYMDRNNYNSSNFIVVDLNTNKEIKNVEMEGTPIIFDENTFIKDSPTSEYKIFKDDRTIVYEANEKTSNDPDIVNVSEKYIVYMSSSPETGCFATSMDGRTTKISDNMFHTRSIIIGDDFYYFRNSKFIKLNLINGNVEELFDFEFISSESDVNNALNRSMFEFDGVIYTPYEDKILPMYNTKTNEIEKVFNDLVLSRIKK</sequence>
<dbReference type="Pfam" id="PF16472">
    <property type="entry name" value="DUF5050"/>
    <property type="match status" value="1"/>
</dbReference>
<reference evidence="3" key="1">
    <citation type="submission" date="2019-11" db="EMBL/GenBank/DDBJ databases">
        <authorList>
            <person name="Feng L."/>
        </authorList>
    </citation>
    <scope>NUCLEOTIDE SEQUENCE</scope>
    <source>
        <strain evidence="3">CParaputrificumLFYP93</strain>
    </source>
</reference>
<accession>A0A6N3EV24</accession>
<dbReference type="PROSITE" id="PS51257">
    <property type="entry name" value="PROKAR_LIPOPROTEIN"/>
    <property type="match status" value="1"/>
</dbReference>
<evidence type="ECO:0000313" key="3">
    <source>
        <dbReference type="EMBL" id="VYU42543.1"/>
    </source>
</evidence>
<dbReference type="RefSeq" id="WP_156561591.1">
    <property type="nucleotide sequence ID" value="NZ_CACRTV010000056.1"/>
</dbReference>
<evidence type="ECO:0000256" key="1">
    <source>
        <dbReference type="SAM" id="SignalP"/>
    </source>
</evidence>
<gene>
    <name evidence="3" type="ORF">CPLFYP93_00074</name>
</gene>
<keyword evidence="1" id="KW-0732">Signal</keyword>
<dbReference type="SUPFAM" id="SSF69304">
    <property type="entry name" value="Tricorn protease N-terminal domain"/>
    <property type="match status" value="1"/>
</dbReference>